<keyword evidence="2" id="KW-0450">Lipoyl</keyword>
<feature type="region of interest" description="Disordered" evidence="3">
    <location>
        <begin position="207"/>
        <end position="250"/>
    </location>
</feature>
<dbReference type="RefSeq" id="WP_171327102.1">
    <property type="nucleotide sequence ID" value="NZ_JABFBC010000011.1"/>
</dbReference>
<dbReference type="PANTHER" id="PTHR23151">
    <property type="entry name" value="DIHYDROLIPOAMIDE ACETYL/SUCCINYL-TRANSFERASE-RELATED"/>
    <property type="match status" value="1"/>
</dbReference>
<dbReference type="GO" id="GO:0006086">
    <property type="term" value="P:pyruvate decarboxylation to acetyl-CoA"/>
    <property type="evidence" value="ECO:0007669"/>
    <property type="project" value="InterPro"/>
</dbReference>
<evidence type="ECO:0000313" key="6">
    <source>
        <dbReference type="Proteomes" id="UP000572377"/>
    </source>
</evidence>
<dbReference type="EMBL" id="JABFBC010000011">
    <property type="protein sequence ID" value="NNU82241.1"/>
    <property type="molecule type" value="Genomic_DNA"/>
</dbReference>
<dbReference type="Proteomes" id="UP000572377">
    <property type="component" value="Unassembled WGS sequence"/>
</dbReference>
<dbReference type="Gene3D" id="4.10.320.10">
    <property type="entry name" value="E3-binding domain"/>
    <property type="match status" value="1"/>
</dbReference>
<dbReference type="SUPFAM" id="SSF51230">
    <property type="entry name" value="Single hybrid motif"/>
    <property type="match status" value="2"/>
</dbReference>
<protein>
    <submittedName>
        <fullName evidence="5">Pyruvate dehydrogenase</fullName>
    </submittedName>
</protein>
<comment type="cofactor">
    <cofactor evidence="1">
        <name>(R)-lipoate</name>
        <dbReference type="ChEBI" id="CHEBI:83088"/>
    </cofactor>
</comment>
<organism evidence="5 6">
    <name type="scientific">Halovulum dunhuangense</name>
    <dbReference type="NCBI Taxonomy" id="1505036"/>
    <lineage>
        <taxon>Bacteria</taxon>
        <taxon>Pseudomonadati</taxon>
        <taxon>Pseudomonadota</taxon>
        <taxon>Alphaproteobacteria</taxon>
        <taxon>Rhodobacterales</taxon>
        <taxon>Paracoccaceae</taxon>
        <taxon>Halovulum</taxon>
    </lineage>
</organism>
<name>A0A849L8A6_9RHOB</name>
<evidence type="ECO:0000259" key="4">
    <source>
        <dbReference type="PROSITE" id="PS50968"/>
    </source>
</evidence>
<dbReference type="GO" id="GO:0045254">
    <property type="term" value="C:pyruvate dehydrogenase complex"/>
    <property type="evidence" value="ECO:0007669"/>
    <property type="project" value="InterPro"/>
</dbReference>
<keyword evidence="5" id="KW-0670">Pyruvate</keyword>
<accession>A0A849L8A6</accession>
<evidence type="ECO:0000313" key="5">
    <source>
        <dbReference type="EMBL" id="NNU82241.1"/>
    </source>
</evidence>
<feature type="region of interest" description="Disordered" evidence="3">
    <location>
        <begin position="87"/>
        <end position="122"/>
    </location>
</feature>
<reference evidence="5 6" key="1">
    <citation type="submission" date="2020-05" db="EMBL/GenBank/DDBJ databases">
        <title>Gimesia benthica sp. nov., a novel planctomycete isolated from a deep-sea water sample of the Northwest Indian Ocean.</title>
        <authorList>
            <person name="Wang J."/>
            <person name="Ruan C."/>
            <person name="Song L."/>
            <person name="Zhu Y."/>
            <person name="Li A."/>
            <person name="Zheng X."/>
            <person name="Wang L."/>
            <person name="Lu Z."/>
            <person name="Huang Y."/>
            <person name="Du W."/>
            <person name="Zhou Y."/>
            <person name="Huang L."/>
            <person name="Dai X."/>
        </authorList>
    </citation>
    <scope>NUCLEOTIDE SEQUENCE [LARGE SCALE GENOMIC DNA]</scope>
    <source>
        <strain evidence="5 6">YYQ-30</strain>
    </source>
</reference>
<dbReference type="PANTHER" id="PTHR23151:SF90">
    <property type="entry name" value="DIHYDROLIPOYLLYSINE-RESIDUE ACETYLTRANSFERASE COMPONENT OF PYRUVATE DEHYDROGENASE COMPLEX, MITOCHONDRIAL-RELATED"/>
    <property type="match status" value="1"/>
</dbReference>
<dbReference type="InterPro" id="IPR036625">
    <property type="entry name" value="E3-bd_dom_sf"/>
</dbReference>
<dbReference type="InterPro" id="IPR011053">
    <property type="entry name" value="Single_hybrid_motif"/>
</dbReference>
<feature type="domain" description="Lipoyl-binding" evidence="4">
    <location>
        <begin position="11"/>
        <end position="86"/>
    </location>
</feature>
<dbReference type="PROSITE" id="PS00189">
    <property type="entry name" value="LIPOYL"/>
    <property type="match status" value="2"/>
</dbReference>
<evidence type="ECO:0000256" key="3">
    <source>
        <dbReference type="SAM" id="MobiDB-lite"/>
    </source>
</evidence>
<evidence type="ECO:0000256" key="1">
    <source>
        <dbReference type="ARBA" id="ARBA00001938"/>
    </source>
</evidence>
<feature type="compositionally biased region" description="Low complexity" evidence="3">
    <location>
        <begin position="214"/>
        <end position="250"/>
    </location>
</feature>
<comment type="caution">
    <text evidence="5">The sequence shown here is derived from an EMBL/GenBank/DDBJ whole genome shotgun (WGS) entry which is preliminary data.</text>
</comment>
<proteinExistence type="predicted"/>
<dbReference type="PROSITE" id="PS50968">
    <property type="entry name" value="BIOTINYL_LIPOYL"/>
    <property type="match status" value="2"/>
</dbReference>
<sequence>MPHDETSGSGPHDVTMPQLGMAQDAGRIVSWLKAPGERVAKGDALFEVETDKAVMEVEATADGYLTGVAAKAGEDVPVGQVIARITDSAEGDGGDGDAAAAEPPAEPGAEPGAGTADALPEGHPVTMPQLGMAQDTGLLVGWHRQPGDRVAAEDVLFEVETDKSTMEVAAGRDGWLAATLALAGEEVPTGQPVAIIADEKPDAPVARAVKDGKAAPAPAEAEAPAEAAPAPGPARKPAAAAKASPAASGGRILASPKARRLAMEQGLDLARLAEAGHPQPYHAADLDVLRALPAAAPAQAMEAPRRLTAACAADGFADFAAWAAGNRGLKDADAILAGLAGASLGAEGGVTVAVERFGASRAFAVPPGRHLAGVTATDDAPALILRDLRATPLTAVAMGAEAAPVLTVTRDGAGLSITLECAATALDAGAAIRLLTEFAGRMEQPLRHLL</sequence>
<feature type="domain" description="Lipoyl-binding" evidence="4">
    <location>
        <begin position="122"/>
        <end position="197"/>
    </location>
</feature>
<feature type="compositionally biased region" description="Low complexity" evidence="3">
    <location>
        <begin position="97"/>
        <end position="118"/>
    </location>
</feature>
<dbReference type="Gene3D" id="2.40.50.100">
    <property type="match status" value="2"/>
</dbReference>
<keyword evidence="6" id="KW-1185">Reference proteome</keyword>
<dbReference type="Pfam" id="PF00364">
    <property type="entry name" value="Biotin_lipoyl"/>
    <property type="match status" value="2"/>
</dbReference>
<dbReference type="GO" id="GO:0016746">
    <property type="term" value="F:acyltransferase activity"/>
    <property type="evidence" value="ECO:0007669"/>
    <property type="project" value="InterPro"/>
</dbReference>
<dbReference type="AlphaFoldDB" id="A0A849L8A6"/>
<evidence type="ECO:0000256" key="2">
    <source>
        <dbReference type="ARBA" id="ARBA00022823"/>
    </source>
</evidence>
<dbReference type="InterPro" id="IPR045257">
    <property type="entry name" value="E2/Pdx1"/>
</dbReference>
<dbReference type="InterPro" id="IPR000089">
    <property type="entry name" value="Biotin_lipoyl"/>
</dbReference>
<dbReference type="InterPro" id="IPR003016">
    <property type="entry name" value="2-oxoA_DH_lipoyl-BS"/>
</dbReference>
<gene>
    <name evidence="5" type="ORF">HMH01_17550</name>
</gene>
<dbReference type="CDD" id="cd06849">
    <property type="entry name" value="lipoyl_domain"/>
    <property type="match status" value="2"/>
</dbReference>